<protein>
    <recommendedName>
        <fullName evidence="1">Myb/SANT-like domain-containing protein</fullName>
    </recommendedName>
</protein>
<gene>
    <name evidence="2" type="ORF">KK1_027186</name>
</gene>
<evidence type="ECO:0000313" key="3">
    <source>
        <dbReference type="Proteomes" id="UP000075243"/>
    </source>
</evidence>
<name>A0A151S835_CAJCA</name>
<evidence type="ECO:0000313" key="2">
    <source>
        <dbReference type="EMBL" id="KYP50976.1"/>
    </source>
</evidence>
<organism evidence="2 3">
    <name type="scientific">Cajanus cajan</name>
    <name type="common">Pigeon pea</name>
    <name type="synonym">Cajanus indicus</name>
    <dbReference type="NCBI Taxonomy" id="3821"/>
    <lineage>
        <taxon>Eukaryota</taxon>
        <taxon>Viridiplantae</taxon>
        <taxon>Streptophyta</taxon>
        <taxon>Embryophyta</taxon>
        <taxon>Tracheophyta</taxon>
        <taxon>Spermatophyta</taxon>
        <taxon>Magnoliopsida</taxon>
        <taxon>eudicotyledons</taxon>
        <taxon>Gunneridae</taxon>
        <taxon>Pentapetalae</taxon>
        <taxon>rosids</taxon>
        <taxon>fabids</taxon>
        <taxon>Fabales</taxon>
        <taxon>Fabaceae</taxon>
        <taxon>Papilionoideae</taxon>
        <taxon>50 kb inversion clade</taxon>
        <taxon>NPAAA clade</taxon>
        <taxon>indigoferoid/millettioid clade</taxon>
        <taxon>Phaseoleae</taxon>
        <taxon>Cajanus</taxon>
    </lineage>
</organism>
<sequence length="186" mass="21848">MVVADNNVWDEYLKADANVRSCRVKSIPCFKDLCTIYEHVMEGKCRYCGISSNDSTTNDCEQRVPNETTSTFGTRTRTCWHPPVDRYFINLMLAHEHKGNQFEGVFRKQAWMEMISSFNENFGLEYNSEILKNRYKTLRRQYNLIKSLLQSDGFAWDETCQIVLADDCVWKDYLKVRINIRNLLGN</sequence>
<dbReference type="PANTHER" id="PTHR46929:SF33">
    <property type="entry name" value="L10-INTERACTING MYB DOMAIN-CONTAINING PROTEIN-LIKE ISOFORM X1"/>
    <property type="match status" value="1"/>
</dbReference>
<dbReference type="PANTHER" id="PTHR46929">
    <property type="entry name" value="EXPRESSED PROTEIN"/>
    <property type="match status" value="1"/>
</dbReference>
<dbReference type="EMBL" id="KQ483445">
    <property type="protein sequence ID" value="KYP50976.1"/>
    <property type="molecule type" value="Genomic_DNA"/>
</dbReference>
<feature type="domain" description="Myb/SANT-like" evidence="1">
    <location>
        <begin position="80"/>
        <end position="173"/>
    </location>
</feature>
<dbReference type="Proteomes" id="UP000075243">
    <property type="component" value="Unassembled WGS sequence"/>
</dbReference>
<keyword evidence="3" id="KW-1185">Reference proteome</keyword>
<dbReference type="AlphaFoldDB" id="A0A151S835"/>
<dbReference type="Gramene" id="C.cajan_25015.t">
    <property type="protein sequence ID" value="C.cajan_25015.t"/>
    <property type="gene ID" value="C.cajan_25015"/>
</dbReference>
<reference evidence="2" key="1">
    <citation type="journal article" date="2012" name="Nat. Biotechnol.">
        <title>Draft genome sequence of pigeonpea (Cajanus cajan), an orphan legume crop of resource-poor farmers.</title>
        <authorList>
            <person name="Varshney R.K."/>
            <person name="Chen W."/>
            <person name="Li Y."/>
            <person name="Bharti A.K."/>
            <person name="Saxena R.K."/>
            <person name="Schlueter J.A."/>
            <person name="Donoghue M.T."/>
            <person name="Azam S."/>
            <person name="Fan G."/>
            <person name="Whaley A.M."/>
            <person name="Farmer A.D."/>
            <person name="Sheridan J."/>
            <person name="Iwata A."/>
            <person name="Tuteja R."/>
            <person name="Penmetsa R.V."/>
            <person name="Wu W."/>
            <person name="Upadhyaya H.D."/>
            <person name="Yang S.P."/>
            <person name="Shah T."/>
            <person name="Saxena K.B."/>
            <person name="Michael T."/>
            <person name="McCombie W.R."/>
            <person name="Yang B."/>
            <person name="Zhang G."/>
            <person name="Yang H."/>
            <person name="Wang J."/>
            <person name="Spillane C."/>
            <person name="Cook D.R."/>
            <person name="May G.D."/>
            <person name="Xu X."/>
            <person name="Jackson S.A."/>
        </authorList>
    </citation>
    <scope>NUCLEOTIDE SEQUENCE [LARGE SCALE GENOMIC DNA]</scope>
</reference>
<dbReference type="OMA" id="EAYTEIC"/>
<evidence type="ECO:0000259" key="1">
    <source>
        <dbReference type="Pfam" id="PF12776"/>
    </source>
</evidence>
<proteinExistence type="predicted"/>
<dbReference type="InterPro" id="IPR024752">
    <property type="entry name" value="Myb/SANT-like_dom"/>
</dbReference>
<dbReference type="Pfam" id="PF12776">
    <property type="entry name" value="Myb_DNA-bind_3"/>
    <property type="match status" value="1"/>
</dbReference>
<accession>A0A151S835</accession>